<evidence type="ECO:0000256" key="5">
    <source>
        <dbReference type="ARBA" id="ARBA00022806"/>
    </source>
</evidence>
<keyword evidence="7 11" id="KW-0233">DNA recombination</keyword>
<evidence type="ECO:0000256" key="9">
    <source>
        <dbReference type="ARBA" id="ARBA00024190"/>
    </source>
</evidence>
<keyword evidence="6 11" id="KW-0067">ATP-binding</keyword>
<dbReference type="GO" id="GO:0006281">
    <property type="term" value="P:DNA repair"/>
    <property type="evidence" value="ECO:0007669"/>
    <property type="project" value="UniProtKB-KW"/>
</dbReference>
<keyword evidence="3 11" id="KW-0547">Nucleotide-binding</keyword>
<evidence type="ECO:0000313" key="13">
    <source>
        <dbReference type="EMBL" id="NWS12537.1"/>
    </source>
</evidence>
<keyword evidence="11" id="KW-0227">DNA damage</keyword>
<dbReference type="Pfam" id="PF17856">
    <property type="entry name" value="TIP49_C"/>
    <property type="match status" value="1"/>
</dbReference>
<evidence type="ECO:0000256" key="1">
    <source>
        <dbReference type="ARBA" id="ARBA00004123"/>
    </source>
</evidence>
<evidence type="ECO:0000256" key="11">
    <source>
        <dbReference type="RuleBase" id="RU363048"/>
    </source>
</evidence>
<evidence type="ECO:0000256" key="6">
    <source>
        <dbReference type="ARBA" id="ARBA00022840"/>
    </source>
</evidence>
<feature type="non-terminal residue" evidence="13">
    <location>
        <position position="83"/>
    </location>
</feature>
<evidence type="ECO:0000259" key="12">
    <source>
        <dbReference type="Pfam" id="PF17856"/>
    </source>
</evidence>
<gene>
    <name evidence="13" type="primary">Ruvbl2</name>
    <name evidence="13" type="ORF">PACMIN_R04362</name>
</gene>
<evidence type="ECO:0000256" key="3">
    <source>
        <dbReference type="ARBA" id="ARBA00022741"/>
    </source>
</evidence>
<dbReference type="Proteomes" id="UP000525089">
    <property type="component" value="Unassembled WGS sequence"/>
</dbReference>
<evidence type="ECO:0000313" key="14">
    <source>
        <dbReference type="Proteomes" id="UP000525089"/>
    </source>
</evidence>
<evidence type="ECO:0000256" key="7">
    <source>
        <dbReference type="ARBA" id="ARBA00023172"/>
    </source>
</evidence>
<dbReference type="Gene3D" id="1.10.8.60">
    <property type="match status" value="1"/>
</dbReference>
<keyword evidence="11" id="KW-0805">Transcription regulation</keyword>
<dbReference type="GO" id="GO:0120293">
    <property type="term" value="C:dynein axonemal particle"/>
    <property type="evidence" value="ECO:0007669"/>
    <property type="project" value="UniProtKB-SubCell"/>
</dbReference>
<protein>
    <recommendedName>
        <fullName evidence="11">RuvB-like helicase</fullName>
        <ecNumber evidence="11">3.6.4.12</ecNumber>
    </recommendedName>
</protein>
<dbReference type="GO" id="GO:0003678">
    <property type="term" value="F:DNA helicase activity"/>
    <property type="evidence" value="ECO:0007669"/>
    <property type="project" value="UniProtKB-EC"/>
</dbReference>
<keyword evidence="8 11" id="KW-0539">Nucleus</keyword>
<keyword evidence="11" id="KW-0804">Transcription</keyword>
<keyword evidence="14" id="KW-1185">Reference proteome</keyword>
<dbReference type="EMBL" id="VYXB01002272">
    <property type="protein sequence ID" value="NWS12537.1"/>
    <property type="molecule type" value="Genomic_DNA"/>
</dbReference>
<comment type="similarity">
    <text evidence="2 11">Belongs to the RuvB family.</text>
</comment>
<dbReference type="InterPro" id="IPR041048">
    <property type="entry name" value="RuvB-like_C"/>
</dbReference>
<feature type="domain" description="RuvB-like AAA-lid" evidence="12">
    <location>
        <begin position="1"/>
        <end position="56"/>
    </location>
</feature>
<dbReference type="GO" id="GO:0005524">
    <property type="term" value="F:ATP binding"/>
    <property type="evidence" value="ECO:0007669"/>
    <property type="project" value="UniProtKB-KW"/>
</dbReference>
<evidence type="ECO:0000256" key="4">
    <source>
        <dbReference type="ARBA" id="ARBA00022801"/>
    </source>
</evidence>
<dbReference type="EC" id="3.6.4.12" evidence="11"/>
<dbReference type="GO" id="GO:0006310">
    <property type="term" value="P:DNA recombination"/>
    <property type="evidence" value="ECO:0007669"/>
    <property type="project" value="UniProtKB-KW"/>
</dbReference>
<evidence type="ECO:0000256" key="8">
    <source>
        <dbReference type="ARBA" id="ARBA00023242"/>
    </source>
</evidence>
<organism evidence="13 14">
    <name type="scientific">Pachyramphus minor</name>
    <dbReference type="NCBI Taxonomy" id="369605"/>
    <lineage>
        <taxon>Eukaryota</taxon>
        <taxon>Metazoa</taxon>
        <taxon>Chordata</taxon>
        <taxon>Craniata</taxon>
        <taxon>Vertebrata</taxon>
        <taxon>Euteleostomi</taxon>
        <taxon>Archelosauria</taxon>
        <taxon>Archosauria</taxon>
        <taxon>Dinosauria</taxon>
        <taxon>Saurischia</taxon>
        <taxon>Theropoda</taxon>
        <taxon>Coelurosauria</taxon>
        <taxon>Aves</taxon>
        <taxon>Neognathae</taxon>
        <taxon>Neoaves</taxon>
        <taxon>Telluraves</taxon>
        <taxon>Australaves</taxon>
        <taxon>Passeriformes</taxon>
        <taxon>Tyrannidae</taxon>
        <taxon>Pachyramphus</taxon>
    </lineage>
</organism>
<evidence type="ECO:0000256" key="2">
    <source>
        <dbReference type="ARBA" id="ARBA00007519"/>
    </source>
</evidence>
<keyword evidence="4 11" id="KW-0378">Hydrolase</keyword>
<dbReference type="GO" id="GO:0005634">
    <property type="term" value="C:nucleus"/>
    <property type="evidence" value="ECO:0007669"/>
    <property type="project" value="UniProtKB-SubCell"/>
</dbReference>
<dbReference type="InterPro" id="IPR027238">
    <property type="entry name" value="RuvB-like"/>
</dbReference>
<keyword evidence="5 11" id="KW-0347">Helicase</keyword>
<dbReference type="GO" id="GO:0016787">
    <property type="term" value="F:hydrolase activity"/>
    <property type="evidence" value="ECO:0007669"/>
    <property type="project" value="UniProtKB-KW"/>
</dbReference>
<accession>A0A7K5CWE1</accession>
<comment type="subcellular location">
    <subcellularLocation>
        <location evidence="9">Dynein axonemal particle</location>
    </subcellularLocation>
    <subcellularLocation>
        <location evidence="1 11">Nucleus</location>
    </subcellularLocation>
</comment>
<reference evidence="13 14" key="1">
    <citation type="submission" date="2019-09" db="EMBL/GenBank/DDBJ databases">
        <title>Bird 10,000 Genomes (B10K) Project - Family phase.</title>
        <authorList>
            <person name="Zhang G."/>
        </authorList>
    </citation>
    <scope>NUCLEOTIDE SEQUENCE [LARGE SCALE GENOMIC DNA]</scope>
    <source>
        <strain evidence="13">B10K-DU-001-72</strain>
        <tissue evidence="13">Muscle</tissue>
    </source>
</reference>
<name>A0A7K5CWE1_9TYRA</name>
<keyword evidence="11" id="KW-0234">DNA repair</keyword>
<proteinExistence type="inferred from homology"/>
<comment type="caution">
    <text evidence="13">The sequence shown here is derived from an EMBL/GenBank/DDBJ whole genome shotgun (WGS) entry which is preliminary data.</text>
</comment>
<dbReference type="PANTHER" id="PTHR11093">
    <property type="entry name" value="RUVB-RELATED REPTIN AND PONTIN"/>
    <property type="match status" value="1"/>
</dbReference>
<sequence length="83" mass="9576">RCEEEDVEMSEDAYAVLTRIGLETSLRYAMQLITAASLGTEVGVEDIKRVYSLFLDESRSTQYMREYQEAFLFNELREHLGGT</sequence>
<dbReference type="AlphaFoldDB" id="A0A7K5CWE1"/>
<comment type="catalytic activity">
    <reaction evidence="10">
        <text>ATP + H2O = ADP + phosphate + H(+)</text>
        <dbReference type="Rhea" id="RHEA:13065"/>
        <dbReference type="ChEBI" id="CHEBI:15377"/>
        <dbReference type="ChEBI" id="CHEBI:15378"/>
        <dbReference type="ChEBI" id="CHEBI:30616"/>
        <dbReference type="ChEBI" id="CHEBI:43474"/>
        <dbReference type="ChEBI" id="CHEBI:456216"/>
        <dbReference type="EC" id="3.6.4.12"/>
    </reaction>
    <physiologicalReaction direction="left-to-right" evidence="10">
        <dbReference type="Rhea" id="RHEA:13066"/>
    </physiologicalReaction>
</comment>
<dbReference type="FunFam" id="1.10.8.60:FF:000010">
    <property type="entry name" value="RuvB-like helicase"/>
    <property type="match status" value="1"/>
</dbReference>
<feature type="non-terminal residue" evidence="13">
    <location>
        <position position="1"/>
    </location>
</feature>
<evidence type="ECO:0000256" key="10">
    <source>
        <dbReference type="ARBA" id="ARBA00048432"/>
    </source>
</evidence>
<comment type="function">
    <text evidence="11">Proposed core component of the chromatin remodeling Ino80 complex which exhibits DNA- and nucleosome-activated ATPase activity and catalyzes ATP-dependent nucleosome sliding.</text>
</comment>